<protein>
    <submittedName>
        <fullName evidence="2">Uncharacterized protein</fullName>
    </submittedName>
</protein>
<name>A0A7Z0BW11_9SPHN</name>
<dbReference type="RefSeq" id="WP_179408652.1">
    <property type="nucleotide sequence ID" value="NZ_BMGF01000010.1"/>
</dbReference>
<evidence type="ECO:0000256" key="1">
    <source>
        <dbReference type="SAM" id="MobiDB-lite"/>
    </source>
</evidence>
<comment type="caution">
    <text evidence="2">The sequence shown here is derived from an EMBL/GenBank/DDBJ whole genome shotgun (WGS) entry which is preliminary data.</text>
</comment>
<feature type="compositionally biased region" description="Polar residues" evidence="1">
    <location>
        <begin position="669"/>
        <end position="679"/>
    </location>
</feature>
<organism evidence="2 3">
    <name type="scientific">Novosphingobium marinum</name>
    <dbReference type="NCBI Taxonomy" id="1514948"/>
    <lineage>
        <taxon>Bacteria</taxon>
        <taxon>Pseudomonadati</taxon>
        <taxon>Pseudomonadota</taxon>
        <taxon>Alphaproteobacteria</taxon>
        <taxon>Sphingomonadales</taxon>
        <taxon>Sphingomonadaceae</taxon>
        <taxon>Novosphingobium</taxon>
    </lineage>
</organism>
<sequence length="698" mass="76751">MFDLRENPFVVLGVTPRSTKADVNEAFEDALLDAHDVNEERRLNLARQALFTPNERVTAELGYLLELRPAEARKALTSKAFEQWFEVAESTQGVAKANSLIEAMGRCKDTAACRSLTMNLLDCWSGITPHDIWLQINEARSISDFGSVSETDVGRGLDRLRHAHAEKTIGLLDGNSDLPAVFTDLLEAEIIPTDRVGEKFATALVASYTQHTSGALANAADRSLESLQDFVRSGSEKAFSDFENELSSWDRLAQPLQLASQTKGADELHSQELYEKVRSHSLALANEEARHADAARITRLAESIFAELPSAQTQLREDSETLDEILEHSAKAKVLAPLVDAVAEARNDLYWTSKHLTKHGFVTSAPDPIGRIRKSFDGLLTPDLPIELRDDGARILRGLAVELFNERQDILNAKSLTAFLASDGRWFSPEVNAQIADDDRELAKNLGMQHLQSAMKGGEWKRAKEICSELLTLASGSEVADLRNINQIIEEKIRSRRTSQFVWGGIAALVIGFLVFSDDKPSSYDPDYSYEPMSDSVEMPADSGVAAPSFPTDTSADEQEEIAPSFGGGTLSLPQLRYCILQGERLDAARSMVDSFQQQSNFNAAITDYNSRCGSFQYDHRDMATVRSEIDQVRDQLNTDAAAIVGPGDATPSYRQPTYPGIGTDNDDTSNGYNFGTDSSESDDSADPLNPYGEADGY</sequence>
<evidence type="ECO:0000313" key="2">
    <source>
        <dbReference type="EMBL" id="NYH96843.1"/>
    </source>
</evidence>
<reference evidence="2 3" key="1">
    <citation type="submission" date="2020-07" db="EMBL/GenBank/DDBJ databases">
        <title>Genomic Encyclopedia of Type Strains, Phase IV (KMG-IV): sequencing the most valuable type-strain genomes for metagenomic binning, comparative biology and taxonomic classification.</title>
        <authorList>
            <person name="Goeker M."/>
        </authorList>
    </citation>
    <scope>NUCLEOTIDE SEQUENCE [LARGE SCALE GENOMIC DNA]</scope>
    <source>
        <strain evidence="2 3">DSM 29043</strain>
    </source>
</reference>
<dbReference type="AlphaFoldDB" id="A0A7Z0BW11"/>
<dbReference type="EMBL" id="JACBZF010000008">
    <property type="protein sequence ID" value="NYH96843.1"/>
    <property type="molecule type" value="Genomic_DNA"/>
</dbReference>
<evidence type="ECO:0000313" key="3">
    <source>
        <dbReference type="Proteomes" id="UP000522081"/>
    </source>
</evidence>
<proteinExistence type="predicted"/>
<dbReference type="Proteomes" id="UP000522081">
    <property type="component" value="Unassembled WGS sequence"/>
</dbReference>
<keyword evidence="3" id="KW-1185">Reference proteome</keyword>
<gene>
    <name evidence="2" type="ORF">FHS75_003194</name>
</gene>
<accession>A0A7Z0BW11</accession>
<feature type="region of interest" description="Disordered" evidence="1">
    <location>
        <begin position="643"/>
        <end position="698"/>
    </location>
</feature>